<keyword evidence="2 4" id="KW-0732">Signal</keyword>
<evidence type="ECO:0000313" key="7">
    <source>
        <dbReference type="Proteomes" id="UP001589748"/>
    </source>
</evidence>
<evidence type="ECO:0000256" key="3">
    <source>
        <dbReference type="ARBA" id="ARBA00022801"/>
    </source>
</evidence>
<dbReference type="EMBL" id="JBHMDM010000001">
    <property type="protein sequence ID" value="MFB9375385.1"/>
    <property type="molecule type" value="Genomic_DNA"/>
</dbReference>
<dbReference type="SUPFAM" id="SSF53474">
    <property type="entry name" value="alpha/beta-Hydrolases"/>
    <property type="match status" value="1"/>
</dbReference>
<proteinExistence type="inferred from homology"/>
<feature type="signal peptide" evidence="4">
    <location>
        <begin position="1"/>
        <end position="34"/>
    </location>
</feature>
<gene>
    <name evidence="6" type="ORF">ACFFVI_00225</name>
</gene>
<evidence type="ECO:0000256" key="1">
    <source>
        <dbReference type="ARBA" id="ARBA00010088"/>
    </source>
</evidence>
<dbReference type="Pfam" id="PF08386">
    <property type="entry name" value="Abhydrolase_4"/>
    <property type="match status" value="1"/>
</dbReference>
<sequence>MIARRRVPTVPAVPALMASTLAATLLVGTPAAQAAPAPPAGLPGTGELSALARARPADLVEAERQFVERTPARYRDQEPAWAPCPADRVQLPGSAAALECATVLVPRDWNDPQAGEPLSIAIARPVRDGERPARSVITNPGGPGGAGLDLAASLSRQPALAGTEVIGLDVRGTGASTPVLCDLPGAGTGTGPDVRDRSPEALAANAAAMAATARGCQSDPLSRFVNTEQTVADIDLVRDALDRETIDWVGYSGGTWVGTQYMTYFPARVGRFVLDSTVDVTAPFEQIFAGNQPAAFQRRFEVDFAAWAGEHHRLFHLGTDAAEVTGTYESLRAAYAARPLELPALGITLDGTVIDLLITQAMYSKTSFESLAWLMTGLRAVDAARTWAEPAVVDRMLAGLTGRIVDLLPAAPVPSGDVPPHALTMAATFQATVCNDTAWTKDQAAFDAYALRTGPRYPLLGWGTNRQPCAHWDRAPLTLPLPDGRDLPPVLLVQTERDAPTSVEGARRTHAALPTSRMVLVTDDGDHGVYAAAGNACVDAVVDAFLTTGVVPDDDVECATTGIPAPGAFLLGNPDLREAVRG</sequence>
<feature type="domain" description="Peptidase S33 tripeptidyl aminopeptidase-like C-terminal" evidence="5">
    <location>
        <begin position="462"/>
        <end position="558"/>
    </location>
</feature>
<name>A0ABV5LMS3_9ACTN</name>
<keyword evidence="7" id="KW-1185">Reference proteome</keyword>
<comment type="similarity">
    <text evidence="1">Belongs to the peptidase S33 family.</text>
</comment>
<dbReference type="GO" id="GO:0016787">
    <property type="term" value="F:hydrolase activity"/>
    <property type="evidence" value="ECO:0007669"/>
    <property type="project" value="UniProtKB-KW"/>
</dbReference>
<evidence type="ECO:0000313" key="6">
    <source>
        <dbReference type="EMBL" id="MFB9375385.1"/>
    </source>
</evidence>
<dbReference type="Proteomes" id="UP001589748">
    <property type="component" value="Unassembled WGS sequence"/>
</dbReference>
<dbReference type="InterPro" id="IPR013595">
    <property type="entry name" value="Pept_S33_TAP-like_C"/>
</dbReference>
<dbReference type="InterPro" id="IPR051601">
    <property type="entry name" value="Serine_prot/Carboxylest_S33"/>
</dbReference>
<dbReference type="PANTHER" id="PTHR43248">
    <property type="entry name" value="2-SUCCINYL-6-HYDROXY-2,4-CYCLOHEXADIENE-1-CARBOXYLATE SYNTHASE"/>
    <property type="match status" value="1"/>
</dbReference>
<dbReference type="RefSeq" id="WP_380136398.1">
    <property type="nucleotide sequence ID" value="NZ_JBHLUI010000006.1"/>
</dbReference>
<evidence type="ECO:0000256" key="4">
    <source>
        <dbReference type="SAM" id="SignalP"/>
    </source>
</evidence>
<evidence type="ECO:0000256" key="2">
    <source>
        <dbReference type="ARBA" id="ARBA00022729"/>
    </source>
</evidence>
<feature type="chain" id="PRO_5045296818" evidence="4">
    <location>
        <begin position="35"/>
        <end position="582"/>
    </location>
</feature>
<accession>A0ABV5LMS3</accession>
<protein>
    <submittedName>
        <fullName evidence="6">Alpha/beta hydrolase</fullName>
    </submittedName>
</protein>
<keyword evidence="3 6" id="KW-0378">Hydrolase</keyword>
<dbReference type="InterPro" id="IPR029058">
    <property type="entry name" value="AB_hydrolase_fold"/>
</dbReference>
<reference evidence="6 7" key="1">
    <citation type="submission" date="2024-09" db="EMBL/GenBank/DDBJ databases">
        <authorList>
            <person name="Sun Q."/>
            <person name="Mori K."/>
        </authorList>
    </citation>
    <scope>NUCLEOTIDE SEQUENCE [LARGE SCALE GENOMIC DNA]</scope>
    <source>
        <strain evidence="6 7">TISTR 1856</strain>
    </source>
</reference>
<dbReference type="Gene3D" id="3.40.50.1820">
    <property type="entry name" value="alpha/beta hydrolase"/>
    <property type="match status" value="1"/>
</dbReference>
<dbReference type="PANTHER" id="PTHR43248:SF29">
    <property type="entry name" value="TRIPEPTIDYL AMINOPEPTIDASE"/>
    <property type="match status" value="1"/>
</dbReference>
<organism evidence="6 7">
    <name type="scientific">Kineococcus gynurae</name>
    <dbReference type="NCBI Taxonomy" id="452979"/>
    <lineage>
        <taxon>Bacteria</taxon>
        <taxon>Bacillati</taxon>
        <taxon>Actinomycetota</taxon>
        <taxon>Actinomycetes</taxon>
        <taxon>Kineosporiales</taxon>
        <taxon>Kineosporiaceae</taxon>
        <taxon>Kineococcus</taxon>
    </lineage>
</organism>
<evidence type="ECO:0000259" key="5">
    <source>
        <dbReference type="Pfam" id="PF08386"/>
    </source>
</evidence>
<comment type="caution">
    <text evidence="6">The sequence shown here is derived from an EMBL/GenBank/DDBJ whole genome shotgun (WGS) entry which is preliminary data.</text>
</comment>